<evidence type="ECO:0000256" key="1">
    <source>
        <dbReference type="ARBA" id="ARBA00010982"/>
    </source>
</evidence>
<dbReference type="InterPro" id="IPR016039">
    <property type="entry name" value="Thiolase-like"/>
</dbReference>
<dbReference type="GO" id="GO:0005737">
    <property type="term" value="C:cytoplasm"/>
    <property type="evidence" value="ECO:0007669"/>
    <property type="project" value="UniProtKB-ARBA"/>
</dbReference>
<dbReference type="GO" id="GO:0003988">
    <property type="term" value="F:acetyl-CoA C-acyltransferase activity"/>
    <property type="evidence" value="ECO:0007669"/>
    <property type="project" value="UniProtKB-EC"/>
</dbReference>
<dbReference type="InterPro" id="IPR020613">
    <property type="entry name" value="Thiolase_CS"/>
</dbReference>
<dbReference type="InterPro" id="IPR002155">
    <property type="entry name" value="Thiolase"/>
</dbReference>
<dbReference type="FunFam" id="3.40.47.10:FF:000010">
    <property type="entry name" value="Acetyl-CoA acetyltransferase (Thiolase)"/>
    <property type="match status" value="1"/>
</dbReference>
<dbReference type="Gene3D" id="3.40.47.10">
    <property type="match status" value="1"/>
</dbReference>
<dbReference type="PANTHER" id="PTHR43853:SF21">
    <property type="entry name" value="STEROID 3-KETOACYL-COA THIOLASE"/>
    <property type="match status" value="1"/>
</dbReference>
<dbReference type="CDD" id="cd00751">
    <property type="entry name" value="thiolase"/>
    <property type="match status" value="1"/>
</dbReference>
<evidence type="ECO:0000256" key="3">
    <source>
        <dbReference type="ARBA" id="ARBA00023229"/>
    </source>
</evidence>
<dbReference type="InterPro" id="IPR020610">
    <property type="entry name" value="Thiolase_AS"/>
</dbReference>
<dbReference type="InterPro" id="IPR020616">
    <property type="entry name" value="Thiolase_N"/>
</dbReference>
<dbReference type="PROSITE" id="PS00099">
    <property type="entry name" value="THIOLASE_3"/>
    <property type="match status" value="1"/>
</dbReference>
<evidence type="ECO:0000256" key="5">
    <source>
        <dbReference type="ARBA" id="ARBA00024073"/>
    </source>
</evidence>
<proteinExistence type="inferred from homology"/>
<sequence>MNDYGRALCRRIMRGVIVGYARSPFHRAHKGELADFRPEDLAGQVAVAVIERSGIDSAQVEDLMLGCAYPEGEQGLNIGRIATYMSGLPTSVPGATTNRLCGSSMQVIHDAAGAMAIGSGELFLCGGVESMSRIKRGGWQRSPHPGLEQSFPEAYIAMGLTAENLAASYDVSRDAQEEFALHSHQKAANARDSGRFDAEISPVSNLEHTVSNDGCIRGETSLESMAGLLPAFKDDGTVTAATSSPLTDGSAFTVVCTADYVAENSLNSLAAIESTAVAGVAPEIMGIGPVPATEKALLRAELTLDDIDVIELNEAFSSQSLACLQELGLEADDNRINIDGGAIAIGHPLGASGARITGKAATLLQRVGGDYALATMCIGGGMGIATILSRCD</sequence>
<dbReference type="InterPro" id="IPR050215">
    <property type="entry name" value="Thiolase-like_sf_Thiolase"/>
</dbReference>
<protein>
    <recommendedName>
        <fullName evidence="5">acetyl-CoA C-acyltransferase</fullName>
        <ecNumber evidence="5">2.3.1.16</ecNumber>
    </recommendedName>
</protein>
<dbReference type="NCBIfam" id="TIGR01930">
    <property type="entry name" value="AcCoA-C-Actrans"/>
    <property type="match status" value="1"/>
</dbReference>
<feature type="domain" description="Thiolase N-terminal" evidence="6">
    <location>
        <begin position="16"/>
        <end position="258"/>
    </location>
</feature>
<dbReference type="EC" id="2.3.1.16" evidence="5"/>
<gene>
    <name evidence="8" type="primary">fadA</name>
</gene>
<dbReference type="Pfam" id="PF00108">
    <property type="entry name" value="Thiolase_N"/>
    <property type="match status" value="1"/>
</dbReference>
<evidence type="ECO:0000256" key="2">
    <source>
        <dbReference type="ARBA" id="ARBA00022679"/>
    </source>
</evidence>
<keyword evidence="2 8" id="KW-0808">Transferase</keyword>
<dbReference type="Pfam" id="PF02803">
    <property type="entry name" value="Thiolase_C"/>
    <property type="match status" value="1"/>
</dbReference>
<keyword evidence="4 8" id="KW-0012">Acyltransferase</keyword>
<evidence type="ECO:0000313" key="8">
    <source>
        <dbReference type="EMBL" id="AIF11342.1"/>
    </source>
</evidence>
<comment type="similarity">
    <text evidence="1">Belongs to the thiolase-like superfamily. Thiolase family.</text>
</comment>
<keyword evidence="3" id="KW-0414">Isoprene biosynthesis</keyword>
<reference evidence="8" key="1">
    <citation type="journal article" date="2014" name="Genome Biol. Evol.">
        <title>Pangenome evidence for extensive interdomain horizontal transfer affecting lineage core and shell genes in uncultured planktonic thaumarchaeota and euryarchaeota.</title>
        <authorList>
            <person name="Deschamps P."/>
            <person name="Zivanovic Y."/>
            <person name="Moreira D."/>
            <person name="Rodriguez-Valera F."/>
            <person name="Lopez-Garcia P."/>
        </authorList>
    </citation>
    <scope>NUCLEOTIDE SEQUENCE</scope>
</reference>
<dbReference type="EMBL" id="KF900914">
    <property type="protein sequence ID" value="AIF11342.1"/>
    <property type="molecule type" value="Genomic_DNA"/>
</dbReference>
<dbReference type="PANTHER" id="PTHR43853">
    <property type="entry name" value="3-KETOACYL-COA THIOLASE, PEROXISOMAL"/>
    <property type="match status" value="1"/>
</dbReference>
<dbReference type="GO" id="GO:0010124">
    <property type="term" value="P:phenylacetate catabolic process"/>
    <property type="evidence" value="ECO:0007669"/>
    <property type="project" value="TreeGrafter"/>
</dbReference>
<dbReference type="InterPro" id="IPR020617">
    <property type="entry name" value="Thiolase_C"/>
</dbReference>
<name>A0A075HA20_9EURY</name>
<organism evidence="8">
    <name type="scientific">uncultured marine group II/III euryarchaeote KM3_51_E06</name>
    <dbReference type="NCBI Taxonomy" id="1456455"/>
    <lineage>
        <taxon>Archaea</taxon>
        <taxon>Methanobacteriati</taxon>
        <taxon>Methanobacteriota</taxon>
        <taxon>environmental samples</taxon>
    </lineage>
</organism>
<dbReference type="GO" id="GO:0008299">
    <property type="term" value="P:isoprenoid biosynthetic process"/>
    <property type="evidence" value="ECO:0007669"/>
    <property type="project" value="UniProtKB-KW"/>
</dbReference>
<feature type="domain" description="Thiolase C-terminal" evidence="7">
    <location>
        <begin position="267"/>
        <end position="389"/>
    </location>
</feature>
<dbReference type="AlphaFoldDB" id="A0A075HA20"/>
<dbReference type="PIRSF" id="PIRSF000429">
    <property type="entry name" value="Ac-CoA_Ac_transf"/>
    <property type="match status" value="1"/>
</dbReference>
<dbReference type="PROSITE" id="PS00737">
    <property type="entry name" value="THIOLASE_2"/>
    <property type="match status" value="1"/>
</dbReference>
<dbReference type="GO" id="GO:0006635">
    <property type="term" value="P:fatty acid beta-oxidation"/>
    <property type="evidence" value="ECO:0007669"/>
    <property type="project" value="TreeGrafter"/>
</dbReference>
<evidence type="ECO:0000259" key="6">
    <source>
        <dbReference type="Pfam" id="PF00108"/>
    </source>
</evidence>
<evidence type="ECO:0000259" key="7">
    <source>
        <dbReference type="Pfam" id="PF02803"/>
    </source>
</evidence>
<evidence type="ECO:0000256" key="4">
    <source>
        <dbReference type="ARBA" id="ARBA00023315"/>
    </source>
</evidence>
<dbReference type="SUPFAM" id="SSF53901">
    <property type="entry name" value="Thiolase-like"/>
    <property type="match status" value="2"/>
</dbReference>
<accession>A0A075HA20</accession>